<sequence>MYSEDDECDYAVKQPISDWLAERLANFTPGTEREWRNEQIAKRLKEIEEGTYE</sequence>
<evidence type="ECO:0000313" key="1">
    <source>
        <dbReference type="EMBL" id="KKM60350.1"/>
    </source>
</evidence>
<proteinExistence type="predicted"/>
<organism evidence="1">
    <name type="scientific">marine sediment metagenome</name>
    <dbReference type="NCBI Taxonomy" id="412755"/>
    <lineage>
        <taxon>unclassified sequences</taxon>
        <taxon>metagenomes</taxon>
        <taxon>ecological metagenomes</taxon>
    </lineage>
</organism>
<accession>A0A0F9L8M7</accession>
<protein>
    <submittedName>
        <fullName evidence="1">Uncharacterized protein</fullName>
    </submittedName>
</protein>
<dbReference type="AlphaFoldDB" id="A0A0F9L8M7"/>
<comment type="caution">
    <text evidence="1">The sequence shown here is derived from an EMBL/GenBank/DDBJ whole genome shotgun (WGS) entry which is preliminary data.</text>
</comment>
<reference evidence="1" key="1">
    <citation type="journal article" date="2015" name="Nature">
        <title>Complex archaea that bridge the gap between prokaryotes and eukaryotes.</title>
        <authorList>
            <person name="Spang A."/>
            <person name="Saw J.H."/>
            <person name="Jorgensen S.L."/>
            <person name="Zaremba-Niedzwiedzka K."/>
            <person name="Martijn J."/>
            <person name="Lind A.E."/>
            <person name="van Eijk R."/>
            <person name="Schleper C."/>
            <person name="Guy L."/>
            <person name="Ettema T.J."/>
        </authorList>
    </citation>
    <scope>NUCLEOTIDE SEQUENCE</scope>
</reference>
<gene>
    <name evidence="1" type="ORF">LCGC14_1542840</name>
</gene>
<dbReference type="EMBL" id="LAZR01011695">
    <property type="protein sequence ID" value="KKM60350.1"/>
    <property type="molecule type" value="Genomic_DNA"/>
</dbReference>
<name>A0A0F9L8M7_9ZZZZ</name>